<keyword evidence="21" id="KW-1185">Reference proteome</keyword>
<dbReference type="InterPro" id="IPR031148">
    <property type="entry name" value="Plexin"/>
</dbReference>
<dbReference type="PANTHER" id="PTHR22625:SF33">
    <property type="entry name" value="PLEXIN-B3"/>
    <property type="match status" value="1"/>
</dbReference>
<keyword evidence="11" id="KW-1015">Disulfide bond</keyword>
<feature type="region of interest" description="Disordered" evidence="16">
    <location>
        <begin position="1679"/>
        <end position="1700"/>
    </location>
</feature>
<dbReference type="Gene3D" id="1.10.506.10">
    <property type="entry name" value="GTPase Activation - p120gap, domain 1"/>
    <property type="match status" value="2"/>
</dbReference>
<dbReference type="Gene3D" id="2.60.40.10">
    <property type="entry name" value="Immunoglobulins"/>
    <property type="match status" value="3"/>
</dbReference>
<evidence type="ECO:0000256" key="6">
    <source>
        <dbReference type="ARBA" id="ARBA00022737"/>
    </source>
</evidence>
<evidence type="ECO:0000256" key="1">
    <source>
        <dbReference type="ARBA" id="ARBA00004251"/>
    </source>
</evidence>
<feature type="domain" description="Sema" evidence="19">
    <location>
        <begin position="30"/>
        <end position="518"/>
    </location>
</feature>
<dbReference type="Pfam" id="PF20170">
    <property type="entry name" value="Plexin_RBD"/>
    <property type="match status" value="1"/>
</dbReference>
<dbReference type="EMBL" id="JAIPUX010000439">
    <property type="protein sequence ID" value="KAH0628787.1"/>
    <property type="molecule type" value="Genomic_DNA"/>
</dbReference>
<dbReference type="InterPro" id="IPR046800">
    <property type="entry name" value="Plexin_RBD"/>
</dbReference>
<evidence type="ECO:0000259" key="19">
    <source>
        <dbReference type="PROSITE" id="PS51004"/>
    </source>
</evidence>
<dbReference type="SUPFAM" id="SSF103575">
    <property type="entry name" value="Plexin repeat"/>
    <property type="match status" value="1"/>
</dbReference>
<evidence type="ECO:0000256" key="14">
    <source>
        <dbReference type="PROSITE-ProRule" id="PRU00352"/>
    </source>
</evidence>
<dbReference type="SUPFAM" id="SSF81296">
    <property type="entry name" value="E set domains"/>
    <property type="match status" value="3"/>
</dbReference>
<feature type="compositionally biased region" description="Basic residues" evidence="16">
    <location>
        <begin position="2112"/>
        <end position="2125"/>
    </location>
</feature>
<dbReference type="InterPro" id="IPR000719">
    <property type="entry name" value="Prot_kinase_dom"/>
</dbReference>
<keyword evidence="10" id="KW-0472">Membrane</keyword>
<dbReference type="Pfam" id="PF24317">
    <property type="entry name" value="PSI_Plexin-B"/>
    <property type="match status" value="1"/>
</dbReference>
<feature type="compositionally biased region" description="Pro residues" evidence="16">
    <location>
        <begin position="1873"/>
        <end position="1882"/>
    </location>
</feature>
<evidence type="ECO:0000256" key="9">
    <source>
        <dbReference type="ARBA" id="ARBA00022989"/>
    </source>
</evidence>
<dbReference type="CDD" id="cd00603">
    <property type="entry name" value="IPT_PCSR"/>
    <property type="match status" value="1"/>
</dbReference>
<dbReference type="PROSITE" id="PS51004">
    <property type="entry name" value="SEMA"/>
    <property type="match status" value="1"/>
</dbReference>
<evidence type="ECO:0000256" key="16">
    <source>
        <dbReference type="SAM" id="MobiDB-lite"/>
    </source>
</evidence>
<dbReference type="InterPro" id="IPR013548">
    <property type="entry name" value="Plexin_cytoplasmic_RasGAP_dom"/>
</dbReference>
<feature type="signal peptide" evidence="17">
    <location>
        <begin position="1"/>
        <end position="38"/>
    </location>
</feature>
<keyword evidence="5 17" id="KW-0732">Signal</keyword>
<evidence type="ECO:0000256" key="5">
    <source>
        <dbReference type="ARBA" id="ARBA00022729"/>
    </source>
</evidence>
<evidence type="ECO:0000256" key="7">
    <source>
        <dbReference type="ARBA" id="ARBA00022741"/>
    </source>
</evidence>
<dbReference type="PANTHER" id="PTHR22625">
    <property type="entry name" value="PLEXIN"/>
    <property type="match status" value="1"/>
</dbReference>
<keyword evidence="13" id="KW-0325">Glycoprotein</keyword>
<dbReference type="Pfam" id="PF01437">
    <property type="entry name" value="PSI"/>
    <property type="match status" value="1"/>
</dbReference>
<dbReference type="PROSITE" id="PS00107">
    <property type="entry name" value="PROTEIN_KINASE_ATP"/>
    <property type="match status" value="1"/>
</dbReference>
<dbReference type="InterPro" id="IPR011009">
    <property type="entry name" value="Kinase-like_dom_sf"/>
</dbReference>
<evidence type="ECO:0000256" key="12">
    <source>
        <dbReference type="ARBA" id="ARBA00023170"/>
    </source>
</evidence>
<name>A0ABQ7TH55_PHRPL</name>
<dbReference type="SUPFAM" id="SSF56112">
    <property type="entry name" value="Protein kinase-like (PK-like)"/>
    <property type="match status" value="1"/>
</dbReference>
<dbReference type="Proteomes" id="UP000826234">
    <property type="component" value="Unassembled WGS sequence"/>
</dbReference>
<evidence type="ECO:0000256" key="15">
    <source>
        <dbReference type="PROSITE-ProRule" id="PRU10141"/>
    </source>
</evidence>
<dbReference type="Pfam" id="PF17960">
    <property type="entry name" value="TIG_plexin"/>
    <property type="match status" value="1"/>
</dbReference>
<keyword evidence="3" id="KW-1003">Cell membrane</keyword>
<keyword evidence="7 15" id="KW-0547">Nucleotide-binding</keyword>
<dbReference type="SMART" id="SM00630">
    <property type="entry name" value="Sema"/>
    <property type="match status" value="1"/>
</dbReference>
<dbReference type="SUPFAM" id="SSF101912">
    <property type="entry name" value="Sema domain"/>
    <property type="match status" value="1"/>
</dbReference>
<dbReference type="InterPro" id="IPR001627">
    <property type="entry name" value="Semap_dom"/>
</dbReference>
<dbReference type="InterPro" id="IPR008936">
    <property type="entry name" value="Rho_GTPase_activation_prot"/>
</dbReference>
<dbReference type="InterPro" id="IPR016201">
    <property type="entry name" value="PSI"/>
</dbReference>
<evidence type="ECO:0000256" key="17">
    <source>
        <dbReference type="SAM" id="SignalP"/>
    </source>
</evidence>
<dbReference type="SMART" id="SM00423">
    <property type="entry name" value="PSI"/>
    <property type="match status" value="3"/>
</dbReference>
<evidence type="ECO:0000256" key="4">
    <source>
        <dbReference type="ARBA" id="ARBA00022692"/>
    </source>
</evidence>
<feature type="region of interest" description="Disordered" evidence="16">
    <location>
        <begin position="1820"/>
        <end position="1904"/>
    </location>
</feature>
<evidence type="ECO:0000256" key="10">
    <source>
        <dbReference type="ARBA" id="ARBA00023136"/>
    </source>
</evidence>
<feature type="compositionally biased region" description="Polar residues" evidence="16">
    <location>
        <begin position="2153"/>
        <end position="2170"/>
    </location>
</feature>
<comment type="caution">
    <text evidence="14">Lacks conserved residue(s) required for the propagation of feature annotation.</text>
</comment>
<dbReference type="InterPro" id="IPR015943">
    <property type="entry name" value="WD40/YVTN_repeat-like_dom_sf"/>
</dbReference>
<keyword evidence="4" id="KW-0812">Transmembrane</keyword>
<keyword evidence="8 15" id="KW-0067">ATP-binding</keyword>
<dbReference type="PROSITE" id="PS50011">
    <property type="entry name" value="PROTEIN_KINASE_DOM"/>
    <property type="match status" value="1"/>
</dbReference>
<dbReference type="Gene3D" id="3.30.200.20">
    <property type="entry name" value="Phosphorylase Kinase, domain 1"/>
    <property type="match status" value="1"/>
</dbReference>
<keyword evidence="6" id="KW-0677">Repeat</keyword>
<dbReference type="InterPro" id="IPR036352">
    <property type="entry name" value="Semap_dom_sf"/>
</dbReference>
<feature type="compositionally biased region" description="Polar residues" evidence="16">
    <location>
        <begin position="1857"/>
        <end position="1867"/>
    </location>
</feature>
<evidence type="ECO:0000313" key="21">
    <source>
        <dbReference type="Proteomes" id="UP000826234"/>
    </source>
</evidence>
<keyword evidence="9" id="KW-1133">Transmembrane helix</keyword>
<dbReference type="InterPro" id="IPR017441">
    <property type="entry name" value="Protein_kinase_ATP_BS"/>
</dbReference>
<feature type="region of interest" description="Disordered" evidence="16">
    <location>
        <begin position="2145"/>
        <end position="2171"/>
    </location>
</feature>
<dbReference type="SUPFAM" id="SSF48350">
    <property type="entry name" value="GTPase activation domain, GAP"/>
    <property type="match status" value="1"/>
</dbReference>
<keyword evidence="12" id="KW-0675">Receptor</keyword>
<feature type="compositionally biased region" description="Basic residues" evidence="16">
    <location>
        <begin position="1830"/>
        <end position="1842"/>
    </location>
</feature>
<gene>
    <name evidence="20" type="ORF">JD844_010307</name>
</gene>
<dbReference type="Gene3D" id="3.10.20.90">
    <property type="entry name" value="Phosphatidylinositol 3-kinase Catalytic Subunit, Chain A, domain 1"/>
    <property type="match status" value="1"/>
</dbReference>
<dbReference type="InterPro" id="IPR002165">
    <property type="entry name" value="Plexin_repeat"/>
</dbReference>
<evidence type="ECO:0000259" key="18">
    <source>
        <dbReference type="PROSITE" id="PS50011"/>
    </source>
</evidence>
<comment type="caution">
    <text evidence="20">The sequence shown here is derived from an EMBL/GenBank/DDBJ whole genome shotgun (WGS) entry which is preliminary data.</text>
</comment>
<feature type="compositionally biased region" description="Pro residues" evidence="16">
    <location>
        <begin position="1845"/>
        <end position="1854"/>
    </location>
</feature>
<dbReference type="InterPro" id="IPR008271">
    <property type="entry name" value="Ser/Thr_kinase_AS"/>
</dbReference>
<reference evidence="20 21" key="1">
    <citation type="journal article" date="2022" name="Gigascience">
        <title>A chromosome-level genome assembly and annotation of the desert horned lizard, Phrynosoma platyrhinos, provides insight into chromosomal rearrangements among reptiles.</title>
        <authorList>
            <person name="Koochekian N."/>
            <person name="Ascanio A."/>
            <person name="Farleigh K."/>
            <person name="Card D.C."/>
            <person name="Schield D.R."/>
            <person name="Castoe T.A."/>
            <person name="Jezkova T."/>
        </authorList>
    </citation>
    <scope>NUCLEOTIDE SEQUENCE [LARGE SCALE GENOMIC DNA]</scope>
    <source>
        <strain evidence="20">NK-2021</strain>
    </source>
</reference>
<dbReference type="InterPro" id="IPR013783">
    <property type="entry name" value="Ig-like_fold"/>
</dbReference>
<evidence type="ECO:0000256" key="8">
    <source>
        <dbReference type="ARBA" id="ARBA00022840"/>
    </source>
</evidence>
<protein>
    <recommendedName>
        <fullName evidence="22">Plexin B3</fullName>
    </recommendedName>
</protein>
<feature type="binding site" evidence="15">
    <location>
        <position position="1957"/>
    </location>
    <ligand>
        <name>ATP</name>
        <dbReference type="ChEBI" id="CHEBI:30616"/>
    </ligand>
</feature>
<feature type="region of interest" description="Disordered" evidence="16">
    <location>
        <begin position="2087"/>
        <end position="2127"/>
    </location>
</feature>
<dbReference type="Pfam" id="PF08337">
    <property type="entry name" value="Plexin_cytopl"/>
    <property type="match status" value="1"/>
</dbReference>
<proteinExistence type="inferred from homology"/>
<comment type="similarity">
    <text evidence="2">Belongs to the plexin family.</text>
</comment>
<organism evidence="20 21">
    <name type="scientific">Phrynosoma platyrhinos</name>
    <name type="common">Desert horned lizard</name>
    <dbReference type="NCBI Taxonomy" id="52577"/>
    <lineage>
        <taxon>Eukaryota</taxon>
        <taxon>Metazoa</taxon>
        <taxon>Chordata</taxon>
        <taxon>Craniata</taxon>
        <taxon>Vertebrata</taxon>
        <taxon>Euteleostomi</taxon>
        <taxon>Lepidosauria</taxon>
        <taxon>Squamata</taxon>
        <taxon>Bifurcata</taxon>
        <taxon>Unidentata</taxon>
        <taxon>Episquamata</taxon>
        <taxon>Toxicofera</taxon>
        <taxon>Iguania</taxon>
        <taxon>Phrynosomatidae</taxon>
        <taxon>Phrynosomatinae</taxon>
        <taxon>Phrynosoma</taxon>
    </lineage>
</organism>
<dbReference type="InterPro" id="IPR014756">
    <property type="entry name" value="Ig_E-set"/>
</dbReference>
<dbReference type="InterPro" id="IPR002909">
    <property type="entry name" value="IPT_dom"/>
</dbReference>
<sequence>MWELKSPRCGQGDWTMFLGRLLLSLVFVVMLLLPFCSAARPPSYPSFLVPNATFNHLAQAQNTGALYVGAVNALYQLSPELRLVGRARTGPDQDSPECLPFRDARECPQARLTDNSNKLLLPNERAGELVVCGQLFQGVCEKRALGDIAKVLYRPEDPGDNQFVAANEPRVSTVGLVGRHDGRDLLFVGRGLTAKLSGGIPPFTIRQLEGAQAFSNEGMGKLVVGDFSDYNNSYVGAFASEGYVYFLFSRRGAKAQMEYRTYLSRSCMEDTNLYSYVELPLECRDAKRRMYNLAQAVYLASGFGGKGKTLFVVLAAGQGSTAAPTSQTALCSYSLKDVDEAMERTRQLCYTSAGLGPTKEEEAAIEYGVTSRCNLLPKESPEAYPCGDEHTPSPIASRKPLMAEALLTTVPRLTAVAAMVETVKSLQLLLFSTLRLQSYPPWMSVSRAVQHIFSVPIPTDCFEHGENIGCPCCSTENAKIYSTIPTGQRSPVNPDLLLDTSGAYLYVMTASQVSKVPVSECPHFQDCASCLRAKDPFCGWCVLQSRCTRKLECERHEISNHWLWSYGTESQCLRVEQMSPANQSREEQTEVSLLVPRLPVLAEGENYHCAFGTQDSPAQLQNSWVHCLSPVPQQVPPTQEGKDHVTVALALMFRDVVVTSVGFSFYDCNAVSQLADATPCGTCVNSPWMCHWCPSSHHCVPGGPCPKGERLVYNQKGPVTLSCVLEVEGSLVSVPASLEEGDRGTSHRVQCLPQAYSYTQPVPELRVPLYVMVGDDQHLDSRGDLHVMLYNCSAGRSDCSRCKAAPQHFRCIWCQSKEVAGCVYEELCPSKTGPVACPSPVIHSIYPLSGPLEGGISLTVTGSNLGHRFEDVAQTVMVAGLPCIPDPAMIVCDVSPGKRGLSGPVEVTVGDRPPGVSGSYFTYQDPALLDLHPKLGPMAGGTRITITGKELATGTEIAAYVGDLPCILEEPVEPGAIVCRTSASSKPQEAPVWVQYGGVQRQLREKSFHYTPNPHLTGAFPSTSFYGGGRIIYVEGTNLDVVQQPFIKAVLEPVEVESKRKKRACDTLPGPHVPLTPAPPRPCAEVGDLLECWETCCINSSTLLLCPSPAIPSNAQFRSLLFELDGLRVPFSNASGGQDFSYHPNPHLRWPDRDSTGSPFSLKPGSILDIEGEGLNLGISKNEVRVLIGNSACIIKTLTPTNLYCEPPLQPPQPLNASSELPEFMVQMGNLHLDLGRVRYDTEPPSRFPPEAQIGVGVGAALLAFVVLLPILMYRRKSKQAVRDYKKVLVQLENMEISVGDQCRKEFTDLMTEMTDLSGELEGSGIPFLDYNTYTQRVFFPAQGDVPMRRVLDLPEGRRATVEQGLGQLSNLLNSKVFLLTVGTLGGVLIRTLEAQPTFSQRDRCHAASLLSLALHGRLEYLTDIMQTLLSDLAAHCVSRNPKLMLRRTETMVEKLLTNWMSICLYSYLREVAGEPLYMLFRAIKYQVDKGPVDAVTGKAKRTLNDGRLLREDVEYRPLTLTVLVRGAGPGGGSETQRIPARVLDTDTITQVKEKILDQVYKGVPFSQRPSVHSLDLEWRSGVAGHLTLSDEDLTSVTQNQWKRLNTLQHYKVWNKVDMSGWGKDEGKRDMVPDGATVGLIPRLHNDISQGTGQNFFSGENTPMLEDGEEGGVRLWHLVKPSEEPEPTRQQQDRRSSLRERAKAIPEIYLTRLLSMKDSPVNKLLYAREIPHYKQMVEKYYADIRQTVPASYQEMNSALTELSGKYSSDLNCLVALQELYNYINKYYDKIISALEEDPLGQRMQLAYRLQQIAALGISDMSHVSGGRGPGSKRGKKKKHKKDKVPPPPPPPPPAESETPTGPLSPSCSEDAPCSPPIPPLPLPAAIRGGLLGSDDEEQEDPRDYCRGGYYPVKIGDLFNGRYHVVRKLGWGHFSTVWLCWDIQLGRLGRRKRFVALKVVKSAVHYTETAVDEIKLLKCVRDSDPSDLKRENIVQLIDDFKISGINGVHVCMVLEVLGHQLLKWIIKSNYQGLPIPCVKSILRQVLQGLDYLHTKCKIIHTDIKPENILMCVDEGYVRRLAAEATIWQQAGGPPPSGSAVSSAPQETLNGKLSKNKRKKLKRKQKRQSQLLAERLRDLQQLEELAASGDAGGPTLTSELQGGTPISVSTAGGTEPLGGSLACSPQSLTSSSGFYTHNAYDSCNGHSPPGTASRHFSPDSATSGFSGSLFSGSAMSSASNQRERGGLLSPSTFGTSEFLVNPLEPQNADKIRVKIADLGNACWVHKHFTEDIQTRQYRALEVLIGATYNTPADIWSTACMAFELATGDYLFEPHSGEDYTRDEDHIAHIVELLGDIPPHFALSGRYSREYFNRRGCRIPSQCRLCPAPTLPFACLSSPGELRHIKNLKHWGLYEVLVEKYEWPLEQAAQFTDFLLPMMEYIPEERATAVQCLEHPWLNS</sequence>
<dbReference type="InterPro" id="IPR057533">
    <property type="entry name" value="PSI_Plexin-B"/>
</dbReference>
<dbReference type="Gene3D" id="1.10.510.10">
    <property type="entry name" value="Transferase(Phosphotransferase) domain 1"/>
    <property type="match status" value="2"/>
</dbReference>
<evidence type="ECO:0000256" key="3">
    <source>
        <dbReference type="ARBA" id="ARBA00022475"/>
    </source>
</evidence>
<evidence type="ECO:0000256" key="2">
    <source>
        <dbReference type="ARBA" id="ARBA00010297"/>
    </source>
</evidence>
<dbReference type="Pfam" id="PF18020">
    <property type="entry name" value="TIG_2"/>
    <property type="match status" value="1"/>
</dbReference>
<comment type="subcellular location">
    <subcellularLocation>
        <location evidence="1">Cell membrane</location>
        <topology evidence="1">Single-pass type I membrane protein</topology>
    </subcellularLocation>
</comment>
<feature type="chain" id="PRO_5047363842" description="Plexin B3" evidence="17">
    <location>
        <begin position="39"/>
        <end position="2457"/>
    </location>
</feature>
<dbReference type="Pfam" id="PF01833">
    <property type="entry name" value="TIG"/>
    <property type="match status" value="3"/>
</dbReference>
<evidence type="ECO:0008006" key="22">
    <source>
        <dbReference type="Google" id="ProtNLM"/>
    </source>
</evidence>
<dbReference type="InterPro" id="IPR041362">
    <property type="entry name" value="TIG2_plexin"/>
</dbReference>
<evidence type="ECO:0000256" key="13">
    <source>
        <dbReference type="ARBA" id="ARBA00023180"/>
    </source>
</evidence>
<evidence type="ECO:0000313" key="20">
    <source>
        <dbReference type="EMBL" id="KAH0628787.1"/>
    </source>
</evidence>
<feature type="compositionally biased region" description="Basic and acidic residues" evidence="16">
    <location>
        <begin position="1680"/>
        <end position="1700"/>
    </location>
</feature>
<dbReference type="Pfam" id="PF01403">
    <property type="entry name" value="Sema"/>
    <property type="match status" value="1"/>
</dbReference>
<dbReference type="SMART" id="SM00429">
    <property type="entry name" value="IPT"/>
    <property type="match status" value="3"/>
</dbReference>
<dbReference type="Gene3D" id="2.130.10.10">
    <property type="entry name" value="YVTN repeat-like/Quinoprotein amine dehydrogenase"/>
    <property type="match status" value="1"/>
</dbReference>
<feature type="domain" description="Protein kinase" evidence="18">
    <location>
        <begin position="1922"/>
        <end position="2455"/>
    </location>
</feature>
<evidence type="ECO:0000256" key="11">
    <source>
        <dbReference type="ARBA" id="ARBA00023157"/>
    </source>
</evidence>
<accession>A0ABQ7TH55</accession>
<dbReference type="InterPro" id="IPR041019">
    <property type="entry name" value="TIG1_plexin"/>
</dbReference>
<dbReference type="PROSITE" id="PS00108">
    <property type="entry name" value="PROTEIN_KINASE_ST"/>
    <property type="match status" value="1"/>
</dbReference>
<dbReference type="SMART" id="SM00220">
    <property type="entry name" value="S_TKc"/>
    <property type="match status" value="1"/>
</dbReference>
<dbReference type="Pfam" id="PF00069">
    <property type="entry name" value="Pkinase"/>
    <property type="match status" value="2"/>
</dbReference>